<keyword evidence="3" id="KW-0862">Zinc</keyword>
<dbReference type="Gene3D" id="1.20.920.10">
    <property type="entry name" value="Bromodomain-like"/>
    <property type="match status" value="1"/>
</dbReference>
<dbReference type="CDD" id="cd05509">
    <property type="entry name" value="Bromo_gcn5_like"/>
    <property type="match status" value="1"/>
</dbReference>
<dbReference type="SMART" id="SM00297">
    <property type="entry name" value="BROMO"/>
    <property type="match status" value="1"/>
</dbReference>
<dbReference type="InterPro" id="IPR013083">
    <property type="entry name" value="Znf_RING/FYVE/PHD"/>
</dbReference>
<dbReference type="CDD" id="cd15560">
    <property type="entry name" value="PHD2_3_BPTF"/>
    <property type="match status" value="1"/>
</dbReference>
<reference evidence="10" key="1">
    <citation type="journal article" date="2020" name="Cell">
        <title>Large-Scale Comparative Analyses of Tick Genomes Elucidate Their Genetic Diversity and Vector Capacities.</title>
        <authorList>
            <consortium name="Tick Genome and Microbiome Consortium (TIGMIC)"/>
            <person name="Jia N."/>
            <person name="Wang J."/>
            <person name="Shi W."/>
            <person name="Du L."/>
            <person name="Sun Y."/>
            <person name="Zhan W."/>
            <person name="Jiang J.F."/>
            <person name="Wang Q."/>
            <person name="Zhang B."/>
            <person name="Ji P."/>
            <person name="Bell-Sakyi L."/>
            <person name="Cui X.M."/>
            <person name="Yuan T.T."/>
            <person name="Jiang B.G."/>
            <person name="Yang W.F."/>
            <person name="Lam T.T."/>
            <person name="Chang Q.C."/>
            <person name="Ding S.J."/>
            <person name="Wang X.J."/>
            <person name="Zhu J.G."/>
            <person name="Ruan X.D."/>
            <person name="Zhao L."/>
            <person name="Wei J.T."/>
            <person name="Ye R.Z."/>
            <person name="Que T.C."/>
            <person name="Du C.H."/>
            <person name="Zhou Y.H."/>
            <person name="Cheng J.X."/>
            <person name="Dai P.F."/>
            <person name="Guo W.B."/>
            <person name="Han X.H."/>
            <person name="Huang E.J."/>
            <person name="Li L.F."/>
            <person name="Wei W."/>
            <person name="Gao Y.C."/>
            <person name="Liu J.Z."/>
            <person name="Shao H.Z."/>
            <person name="Wang X."/>
            <person name="Wang C.C."/>
            <person name="Yang T.C."/>
            <person name="Huo Q.B."/>
            <person name="Li W."/>
            <person name="Chen H.Y."/>
            <person name="Chen S.E."/>
            <person name="Zhou L.G."/>
            <person name="Ni X.B."/>
            <person name="Tian J.H."/>
            <person name="Sheng Y."/>
            <person name="Liu T."/>
            <person name="Pan Y.S."/>
            <person name="Xia L.Y."/>
            <person name="Li J."/>
            <person name="Zhao F."/>
            <person name="Cao W.C."/>
        </authorList>
    </citation>
    <scope>NUCLEOTIDE SEQUENCE</scope>
    <source>
        <strain evidence="10">Rmic-2018</strain>
    </source>
</reference>
<feature type="domain" description="Bromo" evidence="8">
    <location>
        <begin position="228"/>
        <end position="298"/>
    </location>
</feature>
<proteinExistence type="predicted"/>
<dbReference type="PROSITE" id="PS50016">
    <property type="entry name" value="ZF_PHD_2"/>
    <property type="match status" value="2"/>
</dbReference>
<evidence type="ECO:0000256" key="2">
    <source>
        <dbReference type="ARBA" id="ARBA00022771"/>
    </source>
</evidence>
<accession>A0A9J6ESY1</accession>
<organism evidence="10 11">
    <name type="scientific">Rhipicephalus microplus</name>
    <name type="common">Cattle tick</name>
    <name type="synonym">Boophilus microplus</name>
    <dbReference type="NCBI Taxonomy" id="6941"/>
    <lineage>
        <taxon>Eukaryota</taxon>
        <taxon>Metazoa</taxon>
        <taxon>Ecdysozoa</taxon>
        <taxon>Arthropoda</taxon>
        <taxon>Chelicerata</taxon>
        <taxon>Arachnida</taxon>
        <taxon>Acari</taxon>
        <taxon>Parasitiformes</taxon>
        <taxon>Ixodida</taxon>
        <taxon>Ixodoidea</taxon>
        <taxon>Ixodidae</taxon>
        <taxon>Rhipicephalinae</taxon>
        <taxon>Rhipicephalus</taxon>
        <taxon>Boophilus</taxon>
    </lineage>
</organism>
<dbReference type="VEuPathDB" id="VectorBase:LOC119180379"/>
<gene>
    <name evidence="10" type="ORF">HPB51_009890</name>
</gene>
<dbReference type="InterPro" id="IPR036427">
    <property type="entry name" value="Bromodomain-like_sf"/>
</dbReference>
<dbReference type="Gene3D" id="3.30.40.10">
    <property type="entry name" value="Zinc/RING finger domain, C3HC4 (zinc finger)"/>
    <property type="match status" value="2"/>
</dbReference>
<evidence type="ECO:0000256" key="3">
    <source>
        <dbReference type="ARBA" id="ARBA00022833"/>
    </source>
</evidence>
<dbReference type="Pfam" id="PF00628">
    <property type="entry name" value="PHD"/>
    <property type="match status" value="2"/>
</dbReference>
<dbReference type="Pfam" id="PF00439">
    <property type="entry name" value="Bromodomain"/>
    <property type="match status" value="1"/>
</dbReference>
<dbReference type="PANTHER" id="PTHR45975:SF2">
    <property type="entry name" value="NUCLEOSOME-REMODELING FACTOR SUBUNIT BPTF"/>
    <property type="match status" value="1"/>
</dbReference>
<evidence type="ECO:0000256" key="6">
    <source>
        <dbReference type="PROSITE-ProRule" id="PRU00146"/>
    </source>
</evidence>
<dbReference type="PROSITE" id="PS01359">
    <property type="entry name" value="ZF_PHD_1"/>
    <property type="match status" value="2"/>
</dbReference>
<dbReference type="GO" id="GO:0006357">
    <property type="term" value="P:regulation of transcription by RNA polymerase II"/>
    <property type="evidence" value="ECO:0007669"/>
    <property type="project" value="InterPro"/>
</dbReference>
<evidence type="ECO:0000313" key="10">
    <source>
        <dbReference type="EMBL" id="KAH8037335.1"/>
    </source>
</evidence>
<sequence>MRTLESSKQQAAAAAAAAAAASRKRAQSQTSDSDVSPPVPAKRPKKQAKVPTAQRPPPAPSHHRVSSGNSATPASHAKQRGSGGGGTVGQHKLYCICKKPYDPSKFMIGCDLCSNWFHVKCIGLTEIQAKAMDKYVCNECRKDHKSSTQELYCLCRQPYDESQFYICCDQCQDWFHGRCVGVLQSEADSIEEYICPTCQRNSNINQANLKPLQPKDFDNLRKLLKSLQTHKMAWPFLEPVDAKEAPDYYTIIKEPMDLQTIERRLQSRHYQKLSEFIGDMTKIFDNCRYYNPRNSPFYQCAEVLEAFFVHKIKVFRESIASW</sequence>
<feature type="region of interest" description="Disordered" evidence="7">
    <location>
        <begin position="1"/>
        <end position="88"/>
    </location>
</feature>
<evidence type="ECO:0000313" key="11">
    <source>
        <dbReference type="Proteomes" id="UP000821866"/>
    </source>
</evidence>
<dbReference type="GO" id="GO:0008270">
    <property type="term" value="F:zinc ion binding"/>
    <property type="evidence" value="ECO:0007669"/>
    <property type="project" value="UniProtKB-KW"/>
</dbReference>
<evidence type="ECO:0000256" key="5">
    <source>
        <dbReference type="PROSITE-ProRule" id="PRU00035"/>
    </source>
</evidence>
<evidence type="ECO:0000256" key="4">
    <source>
        <dbReference type="ARBA" id="ARBA00023117"/>
    </source>
</evidence>
<dbReference type="InterPro" id="IPR001487">
    <property type="entry name" value="Bromodomain"/>
</dbReference>
<dbReference type="SUPFAM" id="SSF57903">
    <property type="entry name" value="FYVE/PHD zinc finger"/>
    <property type="match status" value="2"/>
</dbReference>
<dbReference type="SUPFAM" id="SSF47370">
    <property type="entry name" value="Bromodomain"/>
    <property type="match status" value="1"/>
</dbReference>
<dbReference type="InterPro" id="IPR019786">
    <property type="entry name" value="Zinc_finger_PHD-type_CS"/>
</dbReference>
<dbReference type="InterPro" id="IPR011011">
    <property type="entry name" value="Znf_FYVE_PHD"/>
</dbReference>
<evidence type="ECO:0008006" key="12">
    <source>
        <dbReference type="Google" id="ProtNLM"/>
    </source>
</evidence>
<dbReference type="InterPro" id="IPR019787">
    <property type="entry name" value="Znf_PHD-finger"/>
</dbReference>
<evidence type="ECO:0000256" key="7">
    <source>
        <dbReference type="SAM" id="MobiDB-lite"/>
    </source>
</evidence>
<comment type="caution">
    <text evidence="10">The sequence shown here is derived from an EMBL/GenBank/DDBJ whole genome shotgun (WGS) entry which is preliminary data.</text>
</comment>
<dbReference type="EMBL" id="JABSTU010000002">
    <property type="protein sequence ID" value="KAH8037335.1"/>
    <property type="molecule type" value="Genomic_DNA"/>
</dbReference>
<feature type="domain" description="PHD-type" evidence="9">
    <location>
        <begin position="150"/>
        <end position="201"/>
    </location>
</feature>
<evidence type="ECO:0000259" key="9">
    <source>
        <dbReference type="PROSITE" id="PS50016"/>
    </source>
</evidence>
<keyword evidence="1" id="KW-0479">Metal-binding</keyword>
<dbReference type="Proteomes" id="UP000821866">
    <property type="component" value="Chromosome 10"/>
</dbReference>
<dbReference type="PROSITE" id="PS50014">
    <property type="entry name" value="BROMODOMAIN_2"/>
    <property type="match status" value="1"/>
</dbReference>
<dbReference type="FunFam" id="3.30.40.10:FF:000048">
    <property type="entry name" value="nucleosome-remodeling factor subunit BPTF isoform X1"/>
    <property type="match status" value="1"/>
</dbReference>
<dbReference type="GO" id="GO:0016589">
    <property type="term" value="C:NURF complex"/>
    <property type="evidence" value="ECO:0007669"/>
    <property type="project" value="InterPro"/>
</dbReference>
<dbReference type="SMART" id="SM00249">
    <property type="entry name" value="PHD"/>
    <property type="match status" value="2"/>
</dbReference>
<dbReference type="PROSITE" id="PS00633">
    <property type="entry name" value="BROMODOMAIN_1"/>
    <property type="match status" value="1"/>
</dbReference>
<dbReference type="PRINTS" id="PR00503">
    <property type="entry name" value="BROMODOMAIN"/>
</dbReference>
<feature type="domain" description="PHD-type" evidence="9">
    <location>
        <begin position="92"/>
        <end position="143"/>
    </location>
</feature>
<dbReference type="GO" id="GO:0000978">
    <property type="term" value="F:RNA polymerase II cis-regulatory region sequence-specific DNA binding"/>
    <property type="evidence" value="ECO:0007669"/>
    <property type="project" value="TreeGrafter"/>
</dbReference>
<keyword evidence="11" id="KW-1185">Reference proteome</keyword>
<feature type="compositionally biased region" description="Low complexity" evidence="7">
    <location>
        <begin position="1"/>
        <end position="21"/>
    </location>
</feature>
<dbReference type="InterPro" id="IPR018359">
    <property type="entry name" value="Bromodomain_CS"/>
</dbReference>
<evidence type="ECO:0000256" key="1">
    <source>
        <dbReference type="ARBA" id="ARBA00022723"/>
    </source>
</evidence>
<protein>
    <recommendedName>
        <fullName evidence="12">Bromodomain-containing protein</fullName>
    </recommendedName>
</protein>
<dbReference type="InterPro" id="IPR001965">
    <property type="entry name" value="Znf_PHD"/>
</dbReference>
<evidence type="ECO:0000259" key="8">
    <source>
        <dbReference type="PROSITE" id="PS50014"/>
    </source>
</evidence>
<keyword evidence="4 5" id="KW-0103">Bromodomain</keyword>
<reference evidence="10" key="2">
    <citation type="submission" date="2021-09" db="EMBL/GenBank/DDBJ databases">
        <authorList>
            <person name="Jia N."/>
            <person name="Wang J."/>
            <person name="Shi W."/>
            <person name="Du L."/>
            <person name="Sun Y."/>
            <person name="Zhan W."/>
            <person name="Jiang J."/>
            <person name="Wang Q."/>
            <person name="Zhang B."/>
            <person name="Ji P."/>
            <person name="Sakyi L.B."/>
            <person name="Cui X."/>
            <person name="Yuan T."/>
            <person name="Jiang B."/>
            <person name="Yang W."/>
            <person name="Lam T.T.-Y."/>
            <person name="Chang Q."/>
            <person name="Ding S."/>
            <person name="Wang X."/>
            <person name="Zhu J."/>
            <person name="Ruan X."/>
            <person name="Zhao L."/>
            <person name="Wei J."/>
            <person name="Que T."/>
            <person name="Du C."/>
            <person name="Cheng J."/>
            <person name="Dai P."/>
            <person name="Han X."/>
            <person name="Huang E."/>
            <person name="Gao Y."/>
            <person name="Liu J."/>
            <person name="Shao H."/>
            <person name="Ye R."/>
            <person name="Li L."/>
            <person name="Wei W."/>
            <person name="Wang X."/>
            <person name="Wang C."/>
            <person name="Huo Q."/>
            <person name="Li W."/>
            <person name="Guo W."/>
            <person name="Chen H."/>
            <person name="Chen S."/>
            <person name="Zhou L."/>
            <person name="Zhou L."/>
            <person name="Ni X."/>
            <person name="Tian J."/>
            <person name="Zhou Y."/>
            <person name="Sheng Y."/>
            <person name="Liu T."/>
            <person name="Pan Y."/>
            <person name="Xia L."/>
            <person name="Li J."/>
            <person name="Zhao F."/>
            <person name="Cao W."/>
        </authorList>
    </citation>
    <scope>NUCLEOTIDE SEQUENCE</scope>
    <source>
        <strain evidence="10">Rmic-2018</strain>
        <tissue evidence="10">Larvae</tissue>
    </source>
</reference>
<name>A0A9J6ESY1_RHIMP</name>
<keyword evidence="2 6" id="KW-0863">Zinc-finger</keyword>
<dbReference type="PANTHER" id="PTHR45975">
    <property type="entry name" value="NUCLEOSOME-REMODELING FACTOR SUBUNIT BPTF"/>
    <property type="match status" value="1"/>
</dbReference>
<dbReference type="AlphaFoldDB" id="A0A9J6ESY1"/>
<dbReference type="InterPro" id="IPR038028">
    <property type="entry name" value="BPTF"/>
</dbReference>